<comment type="caution">
    <text evidence="2">The sequence shown here is derived from an EMBL/GenBank/DDBJ whole genome shotgun (WGS) entry which is preliminary data.</text>
</comment>
<keyword evidence="1" id="KW-1133">Transmembrane helix</keyword>
<evidence type="ECO:0000256" key="1">
    <source>
        <dbReference type="SAM" id="Phobius"/>
    </source>
</evidence>
<keyword evidence="3" id="KW-1185">Reference proteome</keyword>
<dbReference type="AlphaFoldDB" id="A0A9P8ATW4"/>
<organism evidence="2 3">
    <name type="scientific">Guyanagaster necrorhizus</name>
    <dbReference type="NCBI Taxonomy" id="856835"/>
    <lineage>
        <taxon>Eukaryota</taxon>
        <taxon>Fungi</taxon>
        <taxon>Dikarya</taxon>
        <taxon>Basidiomycota</taxon>
        <taxon>Agaricomycotina</taxon>
        <taxon>Agaricomycetes</taxon>
        <taxon>Agaricomycetidae</taxon>
        <taxon>Agaricales</taxon>
        <taxon>Marasmiineae</taxon>
        <taxon>Physalacriaceae</taxon>
        <taxon>Guyanagaster</taxon>
    </lineage>
</organism>
<dbReference type="EMBL" id="MU250531">
    <property type="protein sequence ID" value="KAG7447844.1"/>
    <property type="molecule type" value="Genomic_DNA"/>
</dbReference>
<dbReference type="GeneID" id="66104619"/>
<dbReference type="Proteomes" id="UP000812287">
    <property type="component" value="Unassembled WGS sequence"/>
</dbReference>
<sequence>MLTLLFQTKPNRPASQPQPIFAKSPDAGPVCDLLRLDPQPNLRRIVEEIRDIEDTPLPAMTSVGRGSICWFVIFWYHFVIAGSLFFFLC</sequence>
<protein>
    <submittedName>
        <fullName evidence="2">Uncharacterized protein</fullName>
    </submittedName>
</protein>
<evidence type="ECO:0000313" key="2">
    <source>
        <dbReference type="EMBL" id="KAG7447844.1"/>
    </source>
</evidence>
<evidence type="ECO:0000313" key="3">
    <source>
        <dbReference type="Proteomes" id="UP000812287"/>
    </source>
</evidence>
<feature type="transmembrane region" description="Helical" evidence="1">
    <location>
        <begin position="68"/>
        <end position="88"/>
    </location>
</feature>
<name>A0A9P8ATW4_9AGAR</name>
<proteinExistence type="predicted"/>
<accession>A0A9P8ATW4</accession>
<keyword evidence="1" id="KW-0472">Membrane</keyword>
<keyword evidence="1" id="KW-0812">Transmembrane</keyword>
<reference evidence="2" key="1">
    <citation type="submission" date="2020-11" db="EMBL/GenBank/DDBJ databases">
        <title>Adaptations for nitrogen fixation in a non-lichenized fungal sporocarp promotes dispersal by wood-feeding termites.</title>
        <authorList>
            <consortium name="DOE Joint Genome Institute"/>
            <person name="Koch R.A."/>
            <person name="Yoon G."/>
            <person name="Arayal U."/>
            <person name="Lail K."/>
            <person name="Amirebrahimi M."/>
            <person name="Labutti K."/>
            <person name="Lipzen A."/>
            <person name="Riley R."/>
            <person name="Barry K."/>
            <person name="Henrissat B."/>
            <person name="Grigoriev I.V."/>
            <person name="Herr J.R."/>
            <person name="Aime M.C."/>
        </authorList>
    </citation>
    <scope>NUCLEOTIDE SEQUENCE</scope>
    <source>
        <strain evidence="2">MCA 3950</strain>
    </source>
</reference>
<dbReference type="RefSeq" id="XP_043041344.1">
    <property type="nucleotide sequence ID" value="XM_043182322.1"/>
</dbReference>
<gene>
    <name evidence="2" type="ORF">BT62DRAFT_796146</name>
</gene>